<dbReference type="InterPro" id="IPR029052">
    <property type="entry name" value="Metallo-depent_PP-like"/>
</dbReference>
<dbReference type="Proteomes" id="UP000287101">
    <property type="component" value="Unassembled WGS sequence"/>
</dbReference>
<keyword evidence="6" id="KW-1185">Reference proteome</keyword>
<dbReference type="EMBL" id="NGJY01000002">
    <property type="protein sequence ID" value="RSU03531.1"/>
    <property type="molecule type" value="Genomic_DNA"/>
</dbReference>
<name>A0A430A8Z4_9ENTE</name>
<dbReference type="PROSITE" id="PS00786">
    <property type="entry name" value="5_NUCLEOTIDASE_2"/>
    <property type="match status" value="1"/>
</dbReference>
<dbReference type="GO" id="GO:0046872">
    <property type="term" value="F:metal ion binding"/>
    <property type="evidence" value="ECO:0007669"/>
    <property type="project" value="InterPro"/>
</dbReference>
<dbReference type="PRINTS" id="PR01607">
    <property type="entry name" value="APYRASEFAMLY"/>
</dbReference>
<dbReference type="GO" id="GO:0000166">
    <property type="term" value="F:nucleotide binding"/>
    <property type="evidence" value="ECO:0007669"/>
    <property type="project" value="UniProtKB-KW"/>
</dbReference>
<comment type="caution">
    <text evidence="5">The sequence shown here is derived from an EMBL/GenBank/DDBJ whole genome shotgun (WGS) entry which is preliminary data.</text>
</comment>
<dbReference type="Gene3D" id="3.60.21.10">
    <property type="match status" value="1"/>
</dbReference>
<evidence type="ECO:0000313" key="6">
    <source>
        <dbReference type="Proteomes" id="UP000287101"/>
    </source>
</evidence>
<dbReference type="InterPro" id="IPR036907">
    <property type="entry name" value="5'-Nucleotdase_C_sf"/>
</dbReference>
<dbReference type="AlphaFoldDB" id="A0A430A8Z4"/>
<dbReference type="GO" id="GO:0016788">
    <property type="term" value="F:hydrolase activity, acting on ester bonds"/>
    <property type="evidence" value="ECO:0007669"/>
    <property type="project" value="InterPro"/>
</dbReference>
<proteinExistence type="inferred from homology"/>
<organism evidence="5 6">
    <name type="scientific">Vagococcus fessus</name>
    <dbReference type="NCBI Taxonomy" id="120370"/>
    <lineage>
        <taxon>Bacteria</taxon>
        <taxon>Bacillati</taxon>
        <taxon>Bacillota</taxon>
        <taxon>Bacilli</taxon>
        <taxon>Lactobacillales</taxon>
        <taxon>Enterococcaceae</taxon>
        <taxon>Vagococcus</taxon>
    </lineage>
</organism>
<evidence type="ECO:0000259" key="3">
    <source>
        <dbReference type="Pfam" id="PF00149"/>
    </source>
</evidence>
<gene>
    <name evidence="5" type="ORF">CBF31_07410</name>
</gene>
<dbReference type="SUPFAM" id="SSF56300">
    <property type="entry name" value="Metallo-dependent phosphatases"/>
    <property type="match status" value="1"/>
</dbReference>
<keyword evidence="2" id="KW-0547">Nucleotide-binding</keyword>
<accession>A0A430A8Z4</accession>
<dbReference type="RefSeq" id="WP_126831740.1">
    <property type="nucleotide sequence ID" value="NZ_CBCRYB010000001.1"/>
</dbReference>
<keyword evidence="1 2" id="KW-0732">Signal</keyword>
<feature type="domain" description="5'-Nucleotidase C-terminal" evidence="4">
    <location>
        <begin position="357"/>
        <end position="505"/>
    </location>
</feature>
<evidence type="ECO:0000259" key="4">
    <source>
        <dbReference type="Pfam" id="PF02872"/>
    </source>
</evidence>
<evidence type="ECO:0000256" key="2">
    <source>
        <dbReference type="RuleBase" id="RU362119"/>
    </source>
</evidence>
<dbReference type="InterPro" id="IPR004843">
    <property type="entry name" value="Calcineurin-like_PHP"/>
</dbReference>
<dbReference type="PANTHER" id="PTHR11575:SF6">
    <property type="entry name" value="2',3'-CYCLIC-NUCLEOTIDE 2'-PHOSPHODIESTERASE_3'-NUCLEOTIDASE"/>
    <property type="match status" value="1"/>
</dbReference>
<feature type="chain" id="PRO_5039749550" evidence="2">
    <location>
        <begin position="20"/>
        <end position="647"/>
    </location>
</feature>
<reference evidence="5 6" key="1">
    <citation type="submission" date="2017-05" db="EMBL/GenBank/DDBJ databases">
        <title>Vagococcus spp. assemblies.</title>
        <authorList>
            <person name="Gulvik C.A."/>
        </authorList>
    </citation>
    <scope>NUCLEOTIDE SEQUENCE [LARGE SCALE GENOMIC DNA]</scope>
    <source>
        <strain evidence="5 6">CCUG 41755</strain>
    </source>
</reference>
<dbReference type="Pfam" id="PF02872">
    <property type="entry name" value="5_nucleotid_C"/>
    <property type="match status" value="1"/>
</dbReference>
<feature type="domain" description="Calcineurin-like phosphoesterase" evidence="3">
    <location>
        <begin position="43"/>
        <end position="261"/>
    </location>
</feature>
<dbReference type="PROSITE" id="PS51257">
    <property type="entry name" value="PROKAR_LIPOPROTEIN"/>
    <property type="match status" value="1"/>
</dbReference>
<dbReference type="Gene3D" id="3.90.780.10">
    <property type="entry name" value="5'-Nucleotidase, C-terminal domain"/>
    <property type="match status" value="1"/>
</dbReference>
<dbReference type="Pfam" id="PF00149">
    <property type="entry name" value="Metallophos"/>
    <property type="match status" value="1"/>
</dbReference>
<dbReference type="InterPro" id="IPR008334">
    <property type="entry name" value="5'-Nucleotdase_C"/>
</dbReference>
<dbReference type="PANTHER" id="PTHR11575">
    <property type="entry name" value="5'-NUCLEOTIDASE-RELATED"/>
    <property type="match status" value="1"/>
</dbReference>
<sequence>MKKRYVSLALALTCSLVLTGCSTKKNEAKTSKKEAVATEKKLTILGTSDIHGRYMPWDYATDVANTDGSFAQISTIVNEVRKEDPNMLLVDAGDLIQDNSAELFQKDDPHPATESLKALKYDVWTMGNHEFDYGFDVLDNITKQFDGAVLAGNVQLEDSTPYFAPYKIIERDGVKVGFIGMTTPMVAEFKEDTDIFDGKKLTDPVKETIKTIKEIKEKADILVAVVHMGIENENNVENTGVADMAKQIPELDVIFAGHMHTLVEEEFINDVLIVEPDKYGRYVSRVDLTLEKDKDGFKTKKKKGSAIKVADYEEDKKITKLLADSHEKARKDANTELGKLVGIDLVPENEIKGIPQVQIEETPLHNFLGEVMQHYSQNADVVAFQIDTDSPKLDIGDIRKKDIAKNYRYAGGEVTVYKVTGKDLKDYMEWAAGYYNTLDDGDVTISFDKERRTSKYNTNDRFHGIKYDIDLREPAKKRIKNLTKLDGTPIKDDTPIKIGMNAYRMKFLQSEEGPLVGRDFKEIYSTTDEENFGEVDGRIQQLCARYLDEVVDRTYEGKLLHNWDVIGLDKKQEGRDAVVKLMNEDIISLPSSDDGVVTNIESINIKKKPTSDDIKAITDKAKLNPDDFKSCETTGDLYIKVAEALTN</sequence>
<dbReference type="OrthoDB" id="9801679at2"/>
<comment type="similarity">
    <text evidence="2">Belongs to the 5'-nucleotidase family.</text>
</comment>
<dbReference type="GO" id="GO:0030288">
    <property type="term" value="C:outer membrane-bounded periplasmic space"/>
    <property type="evidence" value="ECO:0007669"/>
    <property type="project" value="TreeGrafter"/>
</dbReference>
<evidence type="ECO:0000256" key="1">
    <source>
        <dbReference type="ARBA" id="ARBA00022729"/>
    </source>
</evidence>
<dbReference type="InterPro" id="IPR006179">
    <property type="entry name" value="5_nucleotidase/apyrase"/>
</dbReference>
<keyword evidence="2" id="KW-0378">Hydrolase</keyword>
<evidence type="ECO:0000313" key="5">
    <source>
        <dbReference type="EMBL" id="RSU03531.1"/>
    </source>
</evidence>
<dbReference type="GO" id="GO:0009166">
    <property type="term" value="P:nucleotide catabolic process"/>
    <property type="evidence" value="ECO:0007669"/>
    <property type="project" value="InterPro"/>
</dbReference>
<feature type="signal peptide" evidence="2">
    <location>
        <begin position="1"/>
        <end position="19"/>
    </location>
</feature>
<dbReference type="InterPro" id="IPR006146">
    <property type="entry name" value="5'-Nucleotdase_CS"/>
</dbReference>
<protein>
    <submittedName>
        <fullName evidence="5">Bifunctional metallophosphatase/5'-nucleotidase</fullName>
    </submittedName>
</protein>
<dbReference type="SUPFAM" id="SSF55816">
    <property type="entry name" value="5'-nucleotidase (syn. UDP-sugar hydrolase), C-terminal domain"/>
    <property type="match status" value="1"/>
</dbReference>